<organism evidence="2 3">
    <name type="scientific">Dipteronia sinensis</name>
    <dbReference type="NCBI Taxonomy" id="43782"/>
    <lineage>
        <taxon>Eukaryota</taxon>
        <taxon>Viridiplantae</taxon>
        <taxon>Streptophyta</taxon>
        <taxon>Embryophyta</taxon>
        <taxon>Tracheophyta</taxon>
        <taxon>Spermatophyta</taxon>
        <taxon>Magnoliopsida</taxon>
        <taxon>eudicotyledons</taxon>
        <taxon>Gunneridae</taxon>
        <taxon>Pentapetalae</taxon>
        <taxon>rosids</taxon>
        <taxon>malvids</taxon>
        <taxon>Sapindales</taxon>
        <taxon>Sapindaceae</taxon>
        <taxon>Hippocastanoideae</taxon>
        <taxon>Acereae</taxon>
        <taxon>Dipteronia</taxon>
    </lineage>
</organism>
<dbReference type="AlphaFoldDB" id="A0AAE0EH08"/>
<dbReference type="Gene3D" id="3.40.50.2000">
    <property type="entry name" value="Glycogen Phosphorylase B"/>
    <property type="match status" value="1"/>
</dbReference>
<dbReference type="SUPFAM" id="SSF53756">
    <property type="entry name" value="UDP-Glycosyltransferase/glycogen phosphorylase"/>
    <property type="match status" value="1"/>
</dbReference>
<accession>A0AAE0EH08</accession>
<protein>
    <submittedName>
        <fullName evidence="2">Uncharacterized protein</fullName>
    </submittedName>
</protein>
<evidence type="ECO:0000313" key="2">
    <source>
        <dbReference type="EMBL" id="KAK3228006.1"/>
    </source>
</evidence>
<dbReference type="PANTHER" id="PTHR48046:SF6">
    <property type="entry name" value="GLYCOSYLTRANSFERASE"/>
    <property type="match status" value="1"/>
</dbReference>
<evidence type="ECO:0000313" key="3">
    <source>
        <dbReference type="Proteomes" id="UP001281410"/>
    </source>
</evidence>
<proteinExistence type="predicted"/>
<keyword evidence="1" id="KW-0808">Transferase</keyword>
<dbReference type="PANTHER" id="PTHR48046">
    <property type="entry name" value="UDP-GLYCOSYLTRANSFERASE 72E1"/>
    <property type="match status" value="1"/>
</dbReference>
<dbReference type="GO" id="GO:0016757">
    <property type="term" value="F:glycosyltransferase activity"/>
    <property type="evidence" value="ECO:0007669"/>
    <property type="project" value="UniProtKB-KW"/>
</dbReference>
<dbReference type="EMBL" id="JANJYJ010000002">
    <property type="protein sequence ID" value="KAK3228006.1"/>
    <property type="molecule type" value="Genomic_DNA"/>
</dbReference>
<dbReference type="Proteomes" id="UP001281410">
    <property type="component" value="Unassembled WGS sequence"/>
</dbReference>
<gene>
    <name evidence="2" type="ORF">Dsin_007868</name>
</gene>
<keyword evidence="3" id="KW-1185">Reference proteome</keyword>
<sequence length="160" mass="18233">MQHKQETVPVQAHVAMVPSPGMGHLIPLVELANRLVLHHYIRVTFIIPDDGSPMKPHKQLLESLQEMISTVFLPPVNFEDLPDNVKMETRFELSMRRSLHAFRDSLKVLVESESTTGDQLVALVVDLFGGYVQCCERIWCAAVHFLHFNYYGIVVYFSLA</sequence>
<comment type="caution">
    <text evidence="2">The sequence shown here is derived from an EMBL/GenBank/DDBJ whole genome shotgun (WGS) entry which is preliminary data.</text>
</comment>
<name>A0AAE0EH08_9ROSI</name>
<evidence type="ECO:0000256" key="1">
    <source>
        <dbReference type="ARBA" id="ARBA00022676"/>
    </source>
</evidence>
<reference evidence="2" key="1">
    <citation type="journal article" date="2023" name="Plant J.">
        <title>Genome sequences and population genomics provide insights into the demographic history, inbreeding, and mutation load of two 'living fossil' tree species of Dipteronia.</title>
        <authorList>
            <person name="Feng Y."/>
            <person name="Comes H.P."/>
            <person name="Chen J."/>
            <person name="Zhu S."/>
            <person name="Lu R."/>
            <person name="Zhang X."/>
            <person name="Li P."/>
            <person name="Qiu J."/>
            <person name="Olsen K.M."/>
            <person name="Qiu Y."/>
        </authorList>
    </citation>
    <scope>NUCLEOTIDE SEQUENCE</scope>
    <source>
        <strain evidence="2">NBL</strain>
    </source>
</reference>
<keyword evidence="1" id="KW-0328">Glycosyltransferase</keyword>